<dbReference type="InterPro" id="IPR043128">
    <property type="entry name" value="Rev_trsase/Diguanyl_cyclase"/>
</dbReference>
<evidence type="ECO:0000259" key="3">
    <source>
        <dbReference type="PROSITE" id="PS50887"/>
    </source>
</evidence>
<dbReference type="InterPro" id="IPR000014">
    <property type="entry name" value="PAS"/>
</dbReference>
<evidence type="ECO:0000313" key="5">
    <source>
        <dbReference type="Proteomes" id="UP001327459"/>
    </source>
</evidence>
<comment type="catalytic activity">
    <reaction evidence="2">
        <text>2 GTP = 3',3'-c-di-GMP + 2 diphosphate</text>
        <dbReference type="Rhea" id="RHEA:24898"/>
        <dbReference type="ChEBI" id="CHEBI:33019"/>
        <dbReference type="ChEBI" id="CHEBI:37565"/>
        <dbReference type="ChEBI" id="CHEBI:58805"/>
        <dbReference type="EC" id="2.7.7.65"/>
    </reaction>
</comment>
<dbReference type="Proteomes" id="UP001327459">
    <property type="component" value="Chromosome"/>
</dbReference>
<keyword evidence="5" id="KW-1185">Reference proteome</keyword>
<dbReference type="PROSITE" id="PS50887">
    <property type="entry name" value="GGDEF"/>
    <property type="match status" value="1"/>
</dbReference>
<dbReference type="Pfam" id="PF08448">
    <property type="entry name" value="PAS_4"/>
    <property type="match status" value="1"/>
</dbReference>
<dbReference type="RefSeq" id="WP_322522149.1">
    <property type="nucleotide sequence ID" value="NZ_CP140153.1"/>
</dbReference>
<dbReference type="NCBIfam" id="TIGR00229">
    <property type="entry name" value="sensory_box"/>
    <property type="match status" value="1"/>
</dbReference>
<dbReference type="EC" id="2.7.7.65" evidence="1"/>
<dbReference type="Pfam" id="PF00990">
    <property type="entry name" value="GGDEF"/>
    <property type="match status" value="1"/>
</dbReference>
<dbReference type="InterPro" id="IPR050469">
    <property type="entry name" value="Diguanylate_Cyclase"/>
</dbReference>
<dbReference type="InterPro" id="IPR013656">
    <property type="entry name" value="PAS_4"/>
</dbReference>
<protein>
    <recommendedName>
        <fullName evidence="1">diguanylate cyclase</fullName>
        <ecNumber evidence="1">2.7.7.65</ecNumber>
    </recommendedName>
</protein>
<dbReference type="PANTHER" id="PTHR45138">
    <property type="entry name" value="REGULATORY COMPONENTS OF SENSORY TRANSDUCTION SYSTEM"/>
    <property type="match status" value="1"/>
</dbReference>
<dbReference type="Gene3D" id="3.30.70.270">
    <property type="match status" value="1"/>
</dbReference>
<dbReference type="SUPFAM" id="SSF55785">
    <property type="entry name" value="PYP-like sensor domain (PAS domain)"/>
    <property type="match status" value="1"/>
</dbReference>
<dbReference type="Gene3D" id="3.30.450.20">
    <property type="entry name" value="PAS domain"/>
    <property type="match status" value="1"/>
</dbReference>
<proteinExistence type="predicted"/>
<keyword evidence="4" id="KW-0808">Transferase</keyword>
<keyword evidence="4" id="KW-0548">Nucleotidyltransferase</keyword>
<evidence type="ECO:0000256" key="2">
    <source>
        <dbReference type="ARBA" id="ARBA00034247"/>
    </source>
</evidence>
<dbReference type="NCBIfam" id="TIGR00254">
    <property type="entry name" value="GGDEF"/>
    <property type="match status" value="1"/>
</dbReference>
<sequence>MSLPAELMPAVLDALPDPLFILSASGRYLAVYGGSDPGYYHDGRSLVGQYISDVMPADKASQVLDQIQRSLEENRLLKVEYPLAATEVKGLESADGPAEMLWFEGHIQPLAEPVDGERAVVWVARNITPRRELEEQLRLASVIDPLTRLFNRRKLLEVLAERFAAHRRYDEACAVVMIDVDHFKQVNDRYGHSVGDEALLAVSNIGRGMLRENDLLARFGGEEFVLVLPQTDLEHARQVAERFRRAVIEHLSMHYPDIPPVTVSLGVAAMREEDVSHEGALNRADEALYEAKRRGRNRVV</sequence>
<organism evidence="4 5">
    <name type="scientific">Guyparkeria halophila</name>
    <dbReference type="NCBI Taxonomy" id="47960"/>
    <lineage>
        <taxon>Bacteria</taxon>
        <taxon>Pseudomonadati</taxon>
        <taxon>Pseudomonadota</taxon>
        <taxon>Gammaproteobacteria</taxon>
        <taxon>Chromatiales</taxon>
        <taxon>Thioalkalibacteraceae</taxon>
        <taxon>Guyparkeria</taxon>
    </lineage>
</organism>
<feature type="domain" description="GGDEF" evidence="3">
    <location>
        <begin position="171"/>
        <end position="300"/>
    </location>
</feature>
<dbReference type="SMART" id="SM00267">
    <property type="entry name" value="GGDEF"/>
    <property type="match status" value="1"/>
</dbReference>
<dbReference type="InterPro" id="IPR000160">
    <property type="entry name" value="GGDEF_dom"/>
</dbReference>
<gene>
    <name evidence="4" type="ORF">SR882_04490</name>
</gene>
<dbReference type="CDD" id="cd01949">
    <property type="entry name" value="GGDEF"/>
    <property type="match status" value="1"/>
</dbReference>
<reference evidence="4 5" key="1">
    <citation type="submission" date="2023-11" db="EMBL/GenBank/DDBJ databases">
        <title>MicrobeMod: A computational toolkit for identifying prokaryotic methylation and restriction-modification with nanopore sequencing.</title>
        <authorList>
            <person name="Crits-Christoph A."/>
            <person name="Kang S.C."/>
            <person name="Lee H."/>
            <person name="Ostrov N."/>
        </authorList>
    </citation>
    <scope>NUCLEOTIDE SEQUENCE [LARGE SCALE GENOMIC DNA]</scope>
    <source>
        <strain evidence="4 5">ATCC 49870</strain>
    </source>
</reference>
<name>A0ABZ0Z067_9GAMM</name>
<dbReference type="SUPFAM" id="SSF55073">
    <property type="entry name" value="Nucleotide cyclase"/>
    <property type="match status" value="1"/>
</dbReference>
<dbReference type="PANTHER" id="PTHR45138:SF9">
    <property type="entry name" value="DIGUANYLATE CYCLASE DGCM-RELATED"/>
    <property type="match status" value="1"/>
</dbReference>
<accession>A0ABZ0Z067</accession>
<evidence type="ECO:0000313" key="4">
    <source>
        <dbReference type="EMBL" id="WQH17169.1"/>
    </source>
</evidence>
<dbReference type="InterPro" id="IPR029787">
    <property type="entry name" value="Nucleotide_cyclase"/>
</dbReference>
<evidence type="ECO:0000256" key="1">
    <source>
        <dbReference type="ARBA" id="ARBA00012528"/>
    </source>
</evidence>
<dbReference type="GO" id="GO:0052621">
    <property type="term" value="F:diguanylate cyclase activity"/>
    <property type="evidence" value="ECO:0007669"/>
    <property type="project" value="UniProtKB-EC"/>
</dbReference>
<dbReference type="InterPro" id="IPR035965">
    <property type="entry name" value="PAS-like_dom_sf"/>
</dbReference>
<dbReference type="EMBL" id="CP140153">
    <property type="protein sequence ID" value="WQH17169.1"/>
    <property type="molecule type" value="Genomic_DNA"/>
</dbReference>